<keyword evidence="4" id="KW-1185">Reference proteome</keyword>
<accession>A0ABS8B480</accession>
<feature type="domain" description="Glutamine amidotransferase type-2" evidence="2">
    <location>
        <begin position="2"/>
        <end position="245"/>
    </location>
</feature>
<dbReference type="Proteomes" id="UP001199054">
    <property type="component" value="Unassembled WGS sequence"/>
</dbReference>
<dbReference type="CDD" id="cd01908">
    <property type="entry name" value="YafJ"/>
    <property type="match status" value="1"/>
</dbReference>
<proteinExistence type="predicted"/>
<dbReference type="InterPro" id="IPR026869">
    <property type="entry name" value="EgtC-like"/>
</dbReference>
<dbReference type="EMBL" id="JAJAUY010000022">
    <property type="protein sequence ID" value="MCB5179428.1"/>
    <property type="molecule type" value="Genomic_DNA"/>
</dbReference>
<dbReference type="InterPro" id="IPR052373">
    <property type="entry name" value="Gamma-glu_amide_hydrolase"/>
</dbReference>
<evidence type="ECO:0000313" key="3">
    <source>
        <dbReference type="EMBL" id="MCB5179428.1"/>
    </source>
</evidence>
<evidence type="ECO:0000256" key="1">
    <source>
        <dbReference type="ARBA" id="ARBA00022962"/>
    </source>
</evidence>
<organism evidence="3 4">
    <name type="scientific">Streptomyces antimicrobicus</name>
    <dbReference type="NCBI Taxonomy" id="2883108"/>
    <lineage>
        <taxon>Bacteria</taxon>
        <taxon>Bacillati</taxon>
        <taxon>Actinomycetota</taxon>
        <taxon>Actinomycetes</taxon>
        <taxon>Kitasatosporales</taxon>
        <taxon>Streptomycetaceae</taxon>
        <taxon>Streptomyces</taxon>
    </lineage>
</organism>
<reference evidence="3 4" key="1">
    <citation type="submission" date="2021-10" db="EMBL/GenBank/DDBJ databases">
        <title>Streptomyces sp. strain SMC 277, a novel streptomycete isolated from soil.</title>
        <authorList>
            <person name="Chanama M."/>
        </authorList>
    </citation>
    <scope>NUCLEOTIDE SEQUENCE [LARGE SCALE GENOMIC DNA]</scope>
    <source>
        <strain evidence="3 4">SMC 277</strain>
    </source>
</reference>
<name>A0ABS8B480_9ACTN</name>
<gene>
    <name evidence="3" type="ORF">LG632_08510</name>
</gene>
<dbReference type="InterPro" id="IPR029055">
    <property type="entry name" value="Ntn_hydrolases_N"/>
</dbReference>
<evidence type="ECO:0000313" key="4">
    <source>
        <dbReference type="Proteomes" id="UP001199054"/>
    </source>
</evidence>
<dbReference type="Gene3D" id="3.60.20.10">
    <property type="entry name" value="Glutamine Phosphoribosylpyrophosphate, subunit 1, domain 1"/>
    <property type="match status" value="1"/>
</dbReference>
<dbReference type="PANTHER" id="PTHR43187">
    <property type="entry name" value="GLUTAMINE AMIDOTRANSFERASE DUG3-RELATED"/>
    <property type="match status" value="1"/>
</dbReference>
<sequence>MCRWLAYSGTPVLLDTILYKPAHSLIDQSLHSRLGVETTNGDGFGVGWYARETGTDTPAVLRDVGPAWNNRNLREIAQHVMSPLVFAHIRASTGTAVQQTNCHPFRHGRWMWMHNGSIVGFHQLRRELCVAVEPSLFLEMEGTTDSEVMFFLALTLGLEEDPPGAVARMVGLVERTGRAHGVADPVQMTVAVTDGRAVWAFRYASAGIARSLFYSTRVESLRALHPDVSFLQEVSDDTRLVVSEPLSDLPGAWNEVPEHTYGVVRVGHDSLHTFAPLPA</sequence>
<dbReference type="InterPro" id="IPR017932">
    <property type="entry name" value="GATase_2_dom"/>
</dbReference>
<dbReference type="PANTHER" id="PTHR43187:SF1">
    <property type="entry name" value="GLUTAMINE AMIDOTRANSFERASE DUG3-RELATED"/>
    <property type="match status" value="1"/>
</dbReference>
<dbReference type="PROSITE" id="PS51278">
    <property type="entry name" value="GATASE_TYPE_2"/>
    <property type="match status" value="1"/>
</dbReference>
<protein>
    <submittedName>
        <fullName evidence="3">Class II glutamine amidotransferase</fullName>
    </submittedName>
</protein>
<dbReference type="Pfam" id="PF13230">
    <property type="entry name" value="GATase_4"/>
    <property type="match status" value="1"/>
</dbReference>
<comment type="caution">
    <text evidence="3">The sequence shown here is derived from an EMBL/GenBank/DDBJ whole genome shotgun (WGS) entry which is preliminary data.</text>
</comment>
<dbReference type="RefSeq" id="WP_226726243.1">
    <property type="nucleotide sequence ID" value="NZ_JAJAUY010000022.1"/>
</dbReference>
<dbReference type="SUPFAM" id="SSF56235">
    <property type="entry name" value="N-terminal nucleophile aminohydrolases (Ntn hydrolases)"/>
    <property type="match status" value="1"/>
</dbReference>
<evidence type="ECO:0000259" key="2">
    <source>
        <dbReference type="PROSITE" id="PS51278"/>
    </source>
</evidence>
<keyword evidence="1 3" id="KW-0315">Glutamine amidotransferase</keyword>